<accession>A0A6S7FS87</accession>
<keyword evidence="2" id="KW-1185">Reference proteome</keyword>
<dbReference type="InterPro" id="IPR036691">
    <property type="entry name" value="Endo/exonu/phosph_ase_sf"/>
</dbReference>
<dbReference type="Proteomes" id="UP001152795">
    <property type="component" value="Unassembled WGS sequence"/>
</dbReference>
<dbReference type="Gene3D" id="3.60.10.10">
    <property type="entry name" value="Endonuclease/exonuclease/phosphatase"/>
    <property type="match status" value="1"/>
</dbReference>
<dbReference type="PANTHER" id="PTHR33395:SF22">
    <property type="entry name" value="REVERSE TRANSCRIPTASE DOMAIN-CONTAINING PROTEIN"/>
    <property type="match status" value="1"/>
</dbReference>
<evidence type="ECO:0000313" key="2">
    <source>
        <dbReference type="Proteomes" id="UP001152795"/>
    </source>
</evidence>
<evidence type="ECO:0000313" key="1">
    <source>
        <dbReference type="EMBL" id="CAB3979953.1"/>
    </source>
</evidence>
<dbReference type="AlphaFoldDB" id="A0A6S7FS87"/>
<dbReference type="PROSITE" id="PS50878">
    <property type="entry name" value="RT_POL"/>
    <property type="match status" value="1"/>
</dbReference>
<dbReference type="GO" id="GO:0003824">
    <property type="term" value="F:catalytic activity"/>
    <property type="evidence" value="ECO:0007669"/>
    <property type="project" value="InterPro"/>
</dbReference>
<dbReference type="InterPro" id="IPR005135">
    <property type="entry name" value="Endo/exonuclease/phosphatase"/>
</dbReference>
<dbReference type="CDD" id="cd01650">
    <property type="entry name" value="RT_nLTR_like"/>
    <property type="match status" value="1"/>
</dbReference>
<protein>
    <submittedName>
        <fullName evidence="1">Uncharacterized protein</fullName>
    </submittedName>
</protein>
<dbReference type="PANTHER" id="PTHR33395">
    <property type="entry name" value="TRANSCRIPTASE, PUTATIVE-RELATED-RELATED"/>
    <property type="match status" value="1"/>
</dbReference>
<dbReference type="Pfam" id="PF00078">
    <property type="entry name" value="RVT_1"/>
    <property type="match status" value="1"/>
</dbReference>
<proteinExistence type="predicted"/>
<dbReference type="Pfam" id="PF14529">
    <property type="entry name" value="Exo_endo_phos_2"/>
    <property type="match status" value="1"/>
</dbReference>
<dbReference type="OrthoDB" id="5990125at2759"/>
<dbReference type="EMBL" id="CACRXK020000243">
    <property type="protein sequence ID" value="CAB3979953.1"/>
    <property type="molecule type" value="Genomic_DNA"/>
</dbReference>
<dbReference type="SUPFAM" id="SSF56672">
    <property type="entry name" value="DNA/RNA polymerases"/>
    <property type="match status" value="1"/>
</dbReference>
<comment type="caution">
    <text evidence="1">The sequence shown here is derived from an EMBL/GenBank/DDBJ whole genome shotgun (WGS) entry which is preliminary data.</text>
</comment>
<dbReference type="SUPFAM" id="SSF56219">
    <property type="entry name" value="DNase I-like"/>
    <property type="match status" value="1"/>
</dbReference>
<sequence length="928" mass="107314">MTFWSFNARSIVNKDRELRTRLSSYDYDVIAVTETWLDSSINDGEIFPSSYQVIRKDRSRSGGGILVACSHHLSVRRRFDYETECEVLWCEVVIPNPLTTMLVGVFYRPPSTDLNYMQELEKSLSMIERNGKNLTLVLLGDFNFPNINWFAPSPSTLCTDGTSAYFCDMIDDNFLHQMINVPTRKGNILDLVLVNKPELMLWSNVCEGLANSDHDSIEFALKVKIARRKCSPRLVYDYKNADWDGLKEDFRNIPWNCIDLVSDIEVVWSSWKSLFFKAVERNIPSKFLSSKRNVPWFNSDIKKLIHKKQRLWKIAKSSGSPNKWSNYKKLNNEVKDKLRKAYFRYVNNLTNSLGANPKKFWTFVKSRTGTSSVPKTIEFNGLKGYSPSSIAHLFNTFFHSVFNKRDESSVPYYTLYTNHVIKNLVCSVDDVASLLSELDITKSSGPDKISPRILKECAYGLAPSLTRIFNLSLSTGELPNDWKTANVVPIYKAGERVMAVNYRPISLTSIVVKTLERMVHKHIMNFLSELRLLCENQHGFRRFRSCLTQLLQLVHHWFSVLDKQGAIDVAFLDFAKAFDKVSHPHLINKLKSYGISDPLIKWINNFLSGRKQRVVIDGHQSNWLEVTSGVPQGSIIGPLMFLVYINNLPSSVTSNVDLFADDSIIHRQISTSNDCVLFEENLNQVGDWCDASLVQLKNEKCRIVHVTRQKNPLNYEYNLVGIPLQSVAQHKHLGVWLQSSLSWEYHISSICGRANRILGLIRRTFGYKNRKGVEVAFKSLVRPILEYCCQVWNPYLIKHVNAMEKIQRRATRLICGPDQPYTERLKKLKWPSLELRRKYLCLVQLYKIMFGLCDIDKFKYLDIVGESRTRSRHRYKLRPKHARTNYFKFSFFNRYISDWNSLPSDVVEATSLSSFKQKLMSFLLLKQC</sequence>
<dbReference type="InterPro" id="IPR043502">
    <property type="entry name" value="DNA/RNA_pol_sf"/>
</dbReference>
<organism evidence="1 2">
    <name type="scientific">Paramuricea clavata</name>
    <name type="common">Red gorgonian</name>
    <name type="synonym">Violescent sea-whip</name>
    <dbReference type="NCBI Taxonomy" id="317549"/>
    <lineage>
        <taxon>Eukaryota</taxon>
        <taxon>Metazoa</taxon>
        <taxon>Cnidaria</taxon>
        <taxon>Anthozoa</taxon>
        <taxon>Octocorallia</taxon>
        <taxon>Malacalcyonacea</taxon>
        <taxon>Plexauridae</taxon>
        <taxon>Paramuricea</taxon>
    </lineage>
</organism>
<name>A0A6S7FS87_PARCT</name>
<gene>
    <name evidence="1" type="ORF">PACLA_8A016710</name>
</gene>
<dbReference type="InterPro" id="IPR000477">
    <property type="entry name" value="RT_dom"/>
</dbReference>
<reference evidence="1" key="1">
    <citation type="submission" date="2020-04" db="EMBL/GenBank/DDBJ databases">
        <authorList>
            <person name="Alioto T."/>
            <person name="Alioto T."/>
            <person name="Gomez Garrido J."/>
        </authorList>
    </citation>
    <scope>NUCLEOTIDE SEQUENCE</scope>
    <source>
        <strain evidence="1">A484AB</strain>
    </source>
</reference>